<keyword evidence="2" id="KW-0255">Endonuclease</keyword>
<dbReference type="RefSeq" id="WP_152194583.1">
    <property type="nucleotide sequence ID" value="NZ_VUKD01000002.1"/>
</dbReference>
<name>A0A6N7EM61_9MICO</name>
<dbReference type="AlphaFoldDB" id="A0A6N7EM61"/>
<proteinExistence type="predicted"/>
<comment type="caution">
    <text evidence="2">The sequence shown here is derived from an EMBL/GenBank/DDBJ whole genome shotgun (WGS) entry which is preliminary data.</text>
</comment>
<dbReference type="InterPro" id="IPR011335">
    <property type="entry name" value="Restrct_endonuc-II-like"/>
</dbReference>
<dbReference type="PANTHER" id="PTHR34107">
    <property type="entry name" value="SLL0198 PROTEIN-RELATED"/>
    <property type="match status" value="1"/>
</dbReference>
<keyword evidence="2" id="KW-0540">Nuclease</keyword>
<accession>A0A6N7EM61</accession>
<evidence type="ECO:0000259" key="1">
    <source>
        <dbReference type="Pfam" id="PF05685"/>
    </source>
</evidence>
<evidence type="ECO:0000313" key="3">
    <source>
        <dbReference type="Proteomes" id="UP000437709"/>
    </source>
</evidence>
<gene>
    <name evidence="2" type="ORF">GB881_09250</name>
</gene>
<dbReference type="Proteomes" id="UP000437709">
    <property type="component" value="Unassembled WGS sequence"/>
</dbReference>
<dbReference type="Pfam" id="PF05685">
    <property type="entry name" value="Uma2"/>
    <property type="match status" value="1"/>
</dbReference>
<dbReference type="CDD" id="cd06260">
    <property type="entry name" value="DUF820-like"/>
    <property type="match status" value="1"/>
</dbReference>
<dbReference type="InterPro" id="IPR008538">
    <property type="entry name" value="Uma2"/>
</dbReference>
<dbReference type="PANTHER" id="PTHR34107:SF4">
    <property type="entry name" value="SLL1222 PROTEIN"/>
    <property type="match status" value="1"/>
</dbReference>
<sequence length="182" mass="19639">MGTVSTLPRSRALTRDDLDAMPDDGHRYELVDGALIVTPAPSTRHQCAVLRMAVLLDRVCPARHIVMVSPFDVALAADTVLQPDVLVARRADLTERDLPTAPLLAVEVLSPSTRMIDLNLKLARYEAAGTPSYWVVDPDVPALTAWQLTAGRYVEVAHASAGEPFDASSPFPVAFTPAQLVT</sequence>
<feature type="domain" description="Putative restriction endonuclease" evidence="1">
    <location>
        <begin position="16"/>
        <end position="175"/>
    </location>
</feature>
<dbReference type="GO" id="GO:0004519">
    <property type="term" value="F:endonuclease activity"/>
    <property type="evidence" value="ECO:0007669"/>
    <property type="project" value="UniProtKB-KW"/>
</dbReference>
<protein>
    <submittedName>
        <fullName evidence="2">Uma2 family endonuclease</fullName>
    </submittedName>
</protein>
<dbReference type="OrthoDB" id="9799703at2"/>
<dbReference type="Gene3D" id="3.90.1570.10">
    <property type="entry name" value="tt1808, chain A"/>
    <property type="match status" value="1"/>
</dbReference>
<dbReference type="EMBL" id="WHPC01000029">
    <property type="protein sequence ID" value="MPV37236.1"/>
    <property type="molecule type" value="Genomic_DNA"/>
</dbReference>
<dbReference type="SUPFAM" id="SSF52980">
    <property type="entry name" value="Restriction endonuclease-like"/>
    <property type="match status" value="1"/>
</dbReference>
<keyword evidence="3" id="KW-1185">Reference proteome</keyword>
<organism evidence="2 3">
    <name type="scientific">Georgenia subflava</name>
    <dbReference type="NCBI Taxonomy" id="1622177"/>
    <lineage>
        <taxon>Bacteria</taxon>
        <taxon>Bacillati</taxon>
        <taxon>Actinomycetota</taxon>
        <taxon>Actinomycetes</taxon>
        <taxon>Micrococcales</taxon>
        <taxon>Bogoriellaceae</taxon>
        <taxon>Georgenia</taxon>
    </lineage>
</organism>
<evidence type="ECO:0000313" key="2">
    <source>
        <dbReference type="EMBL" id="MPV37236.1"/>
    </source>
</evidence>
<dbReference type="InterPro" id="IPR012296">
    <property type="entry name" value="Nuclease_put_TT1808"/>
</dbReference>
<reference evidence="2 3" key="1">
    <citation type="submission" date="2019-10" db="EMBL/GenBank/DDBJ databases">
        <title>Georgenia wutianyii sp. nov. and Georgenia yuyongxinii sp. nov. isolated from plateau pika (Ochotona curzoniae) in the Qinghai-Tibet plateau of China.</title>
        <authorList>
            <person name="Tian Z."/>
        </authorList>
    </citation>
    <scope>NUCLEOTIDE SEQUENCE [LARGE SCALE GENOMIC DNA]</scope>
    <source>
        <strain evidence="2 3">JCM 19765</strain>
    </source>
</reference>
<keyword evidence="2" id="KW-0378">Hydrolase</keyword>